<evidence type="ECO:0000313" key="3">
    <source>
        <dbReference type="EMBL" id="HFI90582.1"/>
    </source>
</evidence>
<dbReference type="InterPro" id="IPR006680">
    <property type="entry name" value="Amidohydro-rel"/>
</dbReference>
<comment type="caution">
    <text evidence="3">The sequence shown here is derived from an EMBL/GenBank/DDBJ whole genome shotgun (WGS) entry which is preliminary data.</text>
</comment>
<evidence type="ECO:0000256" key="1">
    <source>
        <dbReference type="ARBA" id="ARBA00022801"/>
    </source>
</evidence>
<proteinExistence type="predicted"/>
<gene>
    <name evidence="3" type="ORF">ENS31_03500</name>
</gene>
<dbReference type="Pfam" id="PF01979">
    <property type="entry name" value="Amidohydro_1"/>
    <property type="match status" value="1"/>
</dbReference>
<reference evidence="3" key="1">
    <citation type="journal article" date="2020" name="mSystems">
        <title>Genome- and Community-Level Interaction Insights into Carbon Utilization and Element Cycling Functions of Hydrothermarchaeota in Hydrothermal Sediment.</title>
        <authorList>
            <person name="Zhou Z."/>
            <person name="Liu Y."/>
            <person name="Xu W."/>
            <person name="Pan J."/>
            <person name="Luo Z.H."/>
            <person name="Li M."/>
        </authorList>
    </citation>
    <scope>NUCLEOTIDE SEQUENCE [LARGE SCALE GENOMIC DNA]</scope>
    <source>
        <strain evidence="3">SpSt-479</strain>
    </source>
</reference>
<accession>A0A7V2ZIH7</accession>
<dbReference type="SUPFAM" id="SSF51556">
    <property type="entry name" value="Metallo-dependent hydrolases"/>
    <property type="match status" value="1"/>
</dbReference>
<protein>
    <submittedName>
        <fullName evidence="3">N-ethylammeline chlorohydrolase</fullName>
    </submittedName>
</protein>
<dbReference type="InterPro" id="IPR050287">
    <property type="entry name" value="MTA/SAH_deaminase"/>
</dbReference>
<dbReference type="EMBL" id="DSUJ01000008">
    <property type="protein sequence ID" value="HFI90582.1"/>
    <property type="molecule type" value="Genomic_DNA"/>
</dbReference>
<dbReference type="AlphaFoldDB" id="A0A7V2ZIH7"/>
<dbReference type="InterPro" id="IPR011059">
    <property type="entry name" value="Metal-dep_hydrolase_composite"/>
</dbReference>
<dbReference type="PANTHER" id="PTHR43794:SF11">
    <property type="entry name" value="AMIDOHYDROLASE-RELATED DOMAIN-CONTAINING PROTEIN"/>
    <property type="match status" value="1"/>
</dbReference>
<name>A0A7V2ZIH7_9BACT</name>
<dbReference type="PANTHER" id="PTHR43794">
    <property type="entry name" value="AMINOHYDROLASE SSNA-RELATED"/>
    <property type="match status" value="1"/>
</dbReference>
<sequence length="445" mass="50301">MKYLIIPKFIVTNDNNDTILSNHSVEIEDGIINSILDLKDFNKQNYLGEIFEYPELTLIPGFVQTHIHLCQTLFRGLADDLQLLDWLQYRIFPYENAHDKNSLKASVRAGINELLRGGTTTILDMGTLRHQEIIFDELLNSGIRAFAGNCLIDQNDLFPEFKSTTKDQIDYTLSLAKEYHNRADGRIKFGFAPRFVLSCSEGLLRESFEMKNHFQGSVYHTHSSENKNEIAEVRKRFGKENIEYFNSIKTIDDHSVFAHCVHTSENEIQIMKNTNMRVAHCPSSNLKLASGIANIPRYLKEGISVSLGADGAPCNNNLSAITEMRLAALIQKPIYGADVMDAKTVFKLATIEGAKALHLENEIGSIEVGKKADMVLINLNSSINSYVENEKSIFSDIVYSSGIQNIHSVIIDGKWLVKDYQSLVYDEKEVTEIAKSELEKLLRRV</sequence>
<evidence type="ECO:0000259" key="2">
    <source>
        <dbReference type="Pfam" id="PF01979"/>
    </source>
</evidence>
<dbReference type="GO" id="GO:0016810">
    <property type="term" value="F:hydrolase activity, acting on carbon-nitrogen (but not peptide) bonds"/>
    <property type="evidence" value="ECO:0007669"/>
    <property type="project" value="InterPro"/>
</dbReference>
<dbReference type="CDD" id="cd01298">
    <property type="entry name" value="ATZ_TRZ_like"/>
    <property type="match status" value="1"/>
</dbReference>
<dbReference type="Gene3D" id="2.30.40.10">
    <property type="entry name" value="Urease, subunit C, domain 1"/>
    <property type="match status" value="1"/>
</dbReference>
<dbReference type="Gene3D" id="3.20.20.140">
    <property type="entry name" value="Metal-dependent hydrolases"/>
    <property type="match status" value="1"/>
</dbReference>
<feature type="domain" description="Amidohydrolase-related" evidence="2">
    <location>
        <begin position="57"/>
        <end position="416"/>
    </location>
</feature>
<dbReference type="InterPro" id="IPR032466">
    <property type="entry name" value="Metal_Hydrolase"/>
</dbReference>
<dbReference type="SUPFAM" id="SSF51338">
    <property type="entry name" value="Composite domain of metallo-dependent hydrolases"/>
    <property type="match status" value="1"/>
</dbReference>
<organism evidence="3">
    <name type="scientific">Ignavibacterium album</name>
    <dbReference type="NCBI Taxonomy" id="591197"/>
    <lineage>
        <taxon>Bacteria</taxon>
        <taxon>Pseudomonadati</taxon>
        <taxon>Ignavibacteriota</taxon>
        <taxon>Ignavibacteria</taxon>
        <taxon>Ignavibacteriales</taxon>
        <taxon>Ignavibacteriaceae</taxon>
        <taxon>Ignavibacterium</taxon>
    </lineage>
</organism>
<keyword evidence="1 3" id="KW-0378">Hydrolase</keyword>